<comment type="caution">
    <text evidence="11">The sequence shown here is derived from an EMBL/GenBank/DDBJ whole genome shotgun (WGS) entry which is preliminary data.</text>
</comment>
<dbReference type="STRING" id="990121.A0A0V0ZTU7"/>
<name>A0A0V0ZTU7_9BILA</name>
<feature type="coiled-coil region" evidence="8">
    <location>
        <begin position="129"/>
        <end position="166"/>
    </location>
</feature>
<dbReference type="OrthoDB" id="10263094at2759"/>
<feature type="transmembrane region" description="Helical" evidence="10">
    <location>
        <begin position="166"/>
        <end position="184"/>
    </location>
</feature>
<evidence type="ECO:0000256" key="8">
    <source>
        <dbReference type="SAM" id="Coils"/>
    </source>
</evidence>
<proteinExistence type="inferred from homology"/>
<evidence type="ECO:0000256" key="10">
    <source>
        <dbReference type="SAM" id="Phobius"/>
    </source>
</evidence>
<evidence type="ECO:0000256" key="6">
    <source>
        <dbReference type="ARBA" id="ARBA00023242"/>
    </source>
</evidence>
<feature type="region of interest" description="Disordered" evidence="9">
    <location>
        <begin position="1"/>
        <end position="21"/>
    </location>
</feature>
<dbReference type="Proteomes" id="UP000054783">
    <property type="component" value="Unassembled WGS sequence"/>
</dbReference>
<evidence type="ECO:0000256" key="9">
    <source>
        <dbReference type="SAM" id="MobiDB-lite"/>
    </source>
</evidence>
<dbReference type="InterPro" id="IPR029058">
    <property type="entry name" value="AB_hydrolase_fold"/>
</dbReference>
<evidence type="ECO:0000256" key="2">
    <source>
        <dbReference type="ARBA" id="ARBA00010758"/>
    </source>
</evidence>
<accession>A0A0V0ZTU7</accession>
<dbReference type="GO" id="GO:0003712">
    <property type="term" value="F:transcription coregulator activity"/>
    <property type="evidence" value="ECO:0007669"/>
    <property type="project" value="InterPro"/>
</dbReference>
<dbReference type="GlyCosmos" id="A0A0V0ZTU7">
    <property type="glycosylation" value="1 site, No reported glycans"/>
</dbReference>
<dbReference type="Gene3D" id="3.40.50.1820">
    <property type="entry name" value="alpha/beta hydrolase"/>
    <property type="match status" value="1"/>
</dbReference>
<keyword evidence="3" id="KW-0378">Hydrolase</keyword>
<dbReference type="PANTHER" id="PTHR11247:SF8">
    <property type="entry name" value="PALMITOYL-PROTEIN THIOESTERASE 1"/>
    <property type="match status" value="1"/>
</dbReference>
<keyword evidence="6 7" id="KW-0539">Nucleus</keyword>
<organism evidence="11 12">
    <name type="scientific">Trichinella patagoniensis</name>
    <dbReference type="NCBI Taxonomy" id="990121"/>
    <lineage>
        <taxon>Eukaryota</taxon>
        <taxon>Metazoa</taxon>
        <taxon>Ecdysozoa</taxon>
        <taxon>Nematoda</taxon>
        <taxon>Enoplea</taxon>
        <taxon>Dorylaimia</taxon>
        <taxon>Trichinellida</taxon>
        <taxon>Trichinellidae</taxon>
        <taxon>Trichinella</taxon>
    </lineage>
</organism>
<comment type="subunit">
    <text evidence="7">Component of the Mediator complex.</text>
</comment>
<dbReference type="InterPro" id="IPR019403">
    <property type="entry name" value="Mediator_Med19_met"/>
</dbReference>
<feature type="compositionally biased region" description="Low complexity" evidence="9">
    <location>
        <begin position="1"/>
        <end position="18"/>
    </location>
</feature>
<evidence type="ECO:0000256" key="1">
    <source>
        <dbReference type="ARBA" id="ARBA00004123"/>
    </source>
</evidence>
<keyword evidence="7" id="KW-0010">Activator</keyword>
<comment type="similarity">
    <text evidence="7">Belongs to the Mediator complex subunit 19 family.</text>
</comment>
<gene>
    <name evidence="11" type="primary">PPT1</name>
    <name evidence="7" type="synonym">MED19</name>
    <name evidence="11" type="ORF">T12_10198</name>
</gene>
<evidence type="ECO:0000256" key="4">
    <source>
        <dbReference type="ARBA" id="ARBA00023015"/>
    </source>
</evidence>
<dbReference type="EMBL" id="JYDQ01000083">
    <property type="protein sequence ID" value="KRY16150.1"/>
    <property type="molecule type" value="Genomic_DNA"/>
</dbReference>
<keyword evidence="4 7" id="KW-0805">Transcription regulation</keyword>
<keyword evidence="10" id="KW-0472">Membrane</keyword>
<evidence type="ECO:0000256" key="7">
    <source>
        <dbReference type="RuleBase" id="RU364151"/>
    </source>
</evidence>
<keyword evidence="10" id="KW-0812">Transmembrane</keyword>
<dbReference type="Pfam" id="PF02089">
    <property type="entry name" value="Palm_thioest"/>
    <property type="match status" value="1"/>
</dbReference>
<evidence type="ECO:0000313" key="12">
    <source>
        <dbReference type="Proteomes" id="UP000054783"/>
    </source>
</evidence>
<keyword evidence="12" id="KW-1185">Reference proteome</keyword>
<comment type="similarity">
    <text evidence="2">Belongs to the palmitoyl-protein thioesterase family.</text>
</comment>
<dbReference type="GO" id="GO:0006357">
    <property type="term" value="P:regulation of transcription by RNA polymerase II"/>
    <property type="evidence" value="ECO:0007669"/>
    <property type="project" value="InterPro"/>
</dbReference>
<keyword evidence="5 7" id="KW-0804">Transcription</keyword>
<comment type="subcellular location">
    <subcellularLocation>
        <location evidence="1 7">Nucleus</location>
    </subcellularLocation>
</comment>
<dbReference type="AlphaFoldDB" id="A0A0V0ZTU7"/>
<dbReference type="GO" id="GO:0006898">
    <property type="term" value="P:receptor-mediated endocytosis"/>
    <property type="evidence" value="ECO:0007669"/>
    <property type="project" value="TreeGrafter"/>
</dbReference>
<keyword evidence="10" id="KW-1133">Transmembrane helix</keyword>
<evidence type="ECO:0000256" key="5">
    <source>
        <dbReference type="ARBA" id="ARBA00023163"/>
    </source>
</evidence>
<evidence type="ECO:0000256" key="3">
    <source>
        <dbReference type="ARBA" id="ARBA00022801"/>
    </source>
</evidence>
<comment type="function">
    <text evidence="7">Component of the Mediator complex, a coactivator involved in the regulated transcription of nearly all RNA polymerase II-dependent genes. Mediator functions as a bridge to convey information from gene-specific regulatory proteins to the basal RNA polymerase II transcription machinery. Mediator is recruited to promoters by direct interactions with regulatory proteins and serves as a scaffold for the assembly of a functional preinitiation complex with RNA polymerase II and the general transcription factors.</text>
</comment>
<dbReference type="GO" id="GO:0005764">
    <property type="term" value="C:lysosome"/>
    <property type="evidence" value="ECO:0007669"/>
    <property type="project" value="TreeGrafter"/>
</dbReference>
<reference evidence="11 12" key="1">
    <citation type="submission" date="2015-01" db="EMBL/GenBank/DDBJ databases">
        <title>Evolution of Trichinella species and genotypes.</title>
        <authorList>
            <person name="Korhonen P.K."/>
            <person name="Edoardo P."/>
            <person name="Giuseppe L.R."/>
            <person name="Gasser R.B."/>
        </authorList>
    </citation>
    <scope>NUCLEOTIDE SEQUENCE [LARGE SCALE GENOMIC DNA]</scope>
    <source>
        <strain evidence="11">ISS2496</strain>
    </source>
</reference>
<dbReference type="SUPFAM" id="SSF53474">
    <property type="entry name" value="alpha/beta-Hydrolases"/>
    <property type="match status" value="1"/>
</dbReference>
<dbReference type="PANTHER" id="PTHR11247">
    <property type="entry name" value="PALMITOYL-PROTEIN THIOESTERASE/DOLICHYLDIPHOSPHATASE 1"/>
    <property type="match status" value="1"/>
</dbReference>
<sequence>MDESDSASVSSSQTRDSSGILRTKIALGRKPSVIMPFYMMKNELPSPSPITGSMNLLSYYGLDHAFNNSLRQLFEKPPICGKEILPLSNSDLAGFRLLPGSIPEEYQLWNVGAEIVNDKKKRKRKHELLSAGESAEDDVEKRLKRMKKEEEKKEKKKKKKDKKKKIIMSLTLFLCVCMISLSCFHESVFADPTPVVMWHGMGDTCCNPGSLGAIIRVLEREIPGIYINDVCNQIANDEHLQNGYHAIGFSQGSQFLRAVAQRCPSPPMRNYISIGGQHQGVFGLPRCQGSIKLCNFARMLLNYGAYVHVIQAQYWHDPLDENTYRDKSIFLAEINNEKVLNQTYIENLQKLQNMVMIKFTRDSMVVPPESSWFGFYAPGQAVDVIPLKETELYKNDRLGLLQMEKDGKLHFLETNGDHLQFTEKYFISEIVNKFIK</sequence>
<dbReference type="Pfam" id="PF10278">
    <property type="entry name" value="Med19"/>
    <property type="match status" value="1"/>
</dbReference>
<evidence type="ECO:0000313" key="11">
    <source>
        <dbReference type="EMBL" id="KRY16150.1"/>
    </source>
</evidence>
<dbReference type="GO" id="GO:0008474">
    <property type="term" value="F:palmitoyl-(protein) hydrolase activity"/>
    <property type="evidence" value="ECO:0007669"/>
    <property type="project" value="TreeGrafter"/>
</dbReference>
<protein>
    <recommendedName>
        <fullName evidence="7">Mediator of RNA polymerase II transcription subunit 19</fullName>
    </recommendedName>
    <alternativeName>
        <fullName evidence="7">Mediator complex subunit 19</fullName>
    </alternativeName>
</protein>
<dbReference type="GO" id="GO:0016592">
    <property type="term" value="C:mediator complex"/>
    <property type="evidence" value="ECO:0007669"/>
    <property type="project" value="InterPro"/>
</dbReference>
<keyword evidence="8" id="KW-0175">Coiled coil</keyword>